<evidence type="ECO:0000256" key="1">
    <source>
        <dbReference type="SAM" id="Phobius"/>
    </source>
</evidence>
<accession>A0ABN0RQY7</accession>
<gene>
    <name evidence="2" type="ORF">KLA_05061</name>
</gene>
<feature type="transmembrane region" description="Helical" evidence="1">
    <location>
        <begin position="31"/>
        <end position="53"/>
    </location>
</feature>
<keyword evidence="1" id="KW-1133">Transmembrane helix</keyword>
<keyword evidence="3" id="KW-1185">Reference proteome</keyword>
<keyword evidence="1" id="KW-0472">Membrane</keyword>
<dbReference type="Proteomes" id="UP000019275">
    <property type="component" value="Unassembled WGS sequence"/>
</dbReference>
<comment type="caution">
    <text evidence="2">The sequence shown here is derived from an EMBL/GenBank/DDBJ whole genome shotgun (WGS) entry which is preliminary data.</text>
</comment>
<reference evidence="2 3" key="1">
    <citation type="journal article" date="2014" name="Genome Announc.">
        <title>Draft Genome Sequence of the Carrageenan-Degrading Bacterium Cellulophaga sp. Strain KL-A, Isolated from Decaying Marine Algae.</title>
        <authorList>
            <person name="Shan D."/>
            <person name="Ying J."/>
            <person name="Li X."/>
            <person name="Gao Z."/>
            <person name="Wei G."/>
            <person name="Shao Z."/>
        </authorList>
    </citation>
    <scope>NUCLEOTIDE SEQUENCE [LARGE SCALE GENOMIC DNA]</scope>
    <source>
        <strain evidence="2 3">KL-A</strain>
    </source>
</reference>
<name>A0ABN0RQY7_9FLAO</name>
<sequence>MYVYFKIHFIISAKVNFKCNKVLPPNTNLSVMYGLNFCYMFFNGVFFINLIIFQSFLTPALSKYLRGINFF</sequence>
<evidence type="ECO:0000313" key="3">
    <source>
        <dbReference type="Proteomes" id="UP000019275"/>
    </source>
</evidence>
<protein>
    <submittedName>
        <fullName evidence="2">Uncharacterized protein</fullName>
    </submittedName>
</protein>
<keyword evidence="1" id="KW-0812">Transmembrane</keyword>
<organism evidence="2 3">
    <name type="scientific">Cellulophaga geojensis KL-A</name>
    <dbReference type="NCBI Taxonomy" id="1328323"/>
    <lineage>
        <taxon>Bacteria</taxon>
        <taxon>Pseudomonadati</taxon>
        <taxon>Bacteroidota</taxon>
        <taxon>Flavobacteriia</taxon>
        <taxon>Flavobacteriales</taxon>
        <taxon>Flavobacteriaceae</taxon>
        <taxon>Cellulophaga</taxon>
    </lineage>
</organism>
<proteinExistence type="predicted"/>
<dbReference type="EMBL" id="ARZX01000004">
    <property type="protein sequence ID" value="EWH14363.1"/>
    <property type="molecule type" value="Genomic_DNA"/>
</dbReference>
<evidence type="ECO:0000313" key="2">
    <source>
        <dbReference type="EMBL" id="EWH14363.1"/>
    </source>
</evidence>